<name>A0A2G5T827_9PELO</name>
<dbReference type="PANTHER" id="PTHR21503:SF8">
    <property type="entry name" value="F-BOX ASSOCIATED DOMAIN-CONTAINING PROTEIN-RELATED"/>
    <property type="match status" value="1"/>
</dbReference>
<dbReference type="Pfam" id="PF00646">
    <property type="entry name" value="F-box"/>
    <property type="match status" value="1"/>
</dbReference>
<feature type="domain" description="F-box" evidence="1">
    <location>
        <begin position="28"/>
        <end position="61"/>
    </location>
</feature>
<dbReference type="InterPro" id="IPR012885">
    <property type="entry name" value="F-box_Sdz-33"/>
</dbReference>
<sequence length="369" mass="43191">MKFLEELLRILRPLELKKSKKRKGFPVLKLPILVLEIVVKQLDPVERFKFSFLSKYTNYLCIKYTTKGSGRIIGFTWPPGLTIICEDDKLVTISFQEKSNWDKRCPIMDQNVDPNATWHSKGGEDYVVYSENPLEQAMKWMKYFNDIFQFNHILVQINFSKIVPDFFKIYISWMGSKVTHLKITGESSDCAQIQELLSVIHLEVLLIRSSISGNLNDLQKLPYRLPVLRCLKPDGISIENILNMDCDFLDLRDSKFTDEEVNRIFHEWRISGNNVKLKSLSIRRNYTQESVNYDVIYQGMENENQDLILKKREFVWRNDAGNECELILQGGFDVTRADGKTLICFTMLPREQDLDGQNWHSINFHVLDE</sequence>
<feature type="domain" description="Sdz-33 F-box" evidence="2">
    <location>
        <begin position="232"/>
        <end position="282"/>
    </location>
</feature>
<accession>A0A2G5T827</accession>
<dbReference type="AlphaFoldDB" id="A0A2G5T827"/>
<protein>
    <submittedName>
        <fullName evidence="3">Uncharacterized protein</fullName>
    </submittedName>
</protein>
<dbReference type="Pfam" id="PF07735">
    <property type="entry name" value="FBA_2"/>
    <property type="match status" value="1"/>
</dbReference>
<dbReference type="InterPro" id="IPR001810">
    <property type="entry name" value="F-box_dom"/>
</dbReference>
<comment type="caution">
    <text evidence="3">The sequence shown here is derived from an EMBL/GenBank/DDBJ whole genome shotgun (WGS) entry which is preliminary data.</text>
</comment>
<evidence type="ECO:0000259" key="2">
    <source>
        <dbReference type="Pfam" id="PF07735"/>
    </source>
</evidence>
<evidence type="ECO:0000313" key="3">
    <source>
        <dbReference type="EMBL" id="PIC23339.1"/>
    </source>
</evidence>
<evidence type="ECO:0000313" key="4">
    <source>
        <dbReference type="Proteomes" id="UP000230233"/>
    </source>
</evidence>
<evidence type="ECO:0000259" key="1">
    <source>
        <dbReference type="Pfam" id="PF00646"/>
    </source>
</evidence>
<proteinExistence type="predicted"/>
<dbReference type="Proteomes" id="UP000230233">
    <property type="component" value="Chromosome V"/>
</dbReference>
<gene>
    <name evidence="3" type="primary">Cnig_chr_V.g17073</name>
    <name evidence="3" type="ORF">B9Z55_017073</name>
</gene>
<dbReference type="PANTHER" id="PTHR21503">
    <property type="entry name" value="F-BOX-CONTAINING HYPOTHETICAL PROTEIN C.ELEGANS"/>
    <property type="match status" value="1"/>
</dbReference>
<dbReference type="EMBL" id="PDUG01000005">
    <property type="protein sequence ID" value="PIC23339.1"/>
    <property type="molecule type" value="Genomic_DNA"/>
</dbReference>
<reference evidence="4" key="1">
    <citation type="submission" date="2017-10" db="EMBL/GenBank/DDBJ databases">
        <title>Rapid genome shrinkage in a self-fertile nematode reveals novel sperm competition proteins.</title>
        <authorList>
            <person name="Yin D."/>
            <person name="Schwarz E.M."/>
            <person name="Thomas C.G."/>
            <person name="Felde R.L."/>
            <person name="Korf I.F."/>
            <person name="Cutter A.D."/>
            <person name="Schartner C.M."/>
            <person name="Ralston E.J."/>
            <person name="Meyer B.J."/>
            <person name="Haag E.S."/>
        </authorList>
    </citation>
    <scope>NUCLEOTIDE SEQUENCE [LARGE SCALE GENOMIC DNA]</scope>
    <source>
        <strain evidence="4">JU1422</strain>
    </source>
</reference>
<keyword evidence="4" id="KW-1185">Reference proteome</keyword>
<organism evidence="3 4">
    <name type="scientific">Caenorhabditis nigoni</name>
    <dbReference type="NCBI Taxonomy" id="1611254"/>
    <lineage>
        <taxon>Eukaryota</taxon>
        <taxon>Metazoa</taxon>
        <taxon>Ecdysozoa</taxon>
        <taxon>Nematoda</taxon>
        <taxon>Chromadorea</taxon>
        <taxon>Rhabditida</taxon>
        <taxon>Rhabditina</taxon>
        <taxon>Rhabditomorpha</taxon>
        <taxon>Rhabditoidea</taxon>
        <taxon>Rhabditidae</taxon>
        <taxon>Peloderinae</taxon>
        <taxon>Caenorhabditis</taxon>
    </lineage>
</organism>